<sequence length="166" mass="19436">MPALEWKSVNVADIPFEEVELINHLVKTNIRAPLPTEWVDSLSAEQLLLVVASYYSYSHIANAYTSWRTFNPEGFPHRDIDPFDMMDRMLIIFEDHKECWPTVRRERLPAERLKMLEEEMEEAFVGPKFFEIELEELERAKKSSELSEVGPDPSDKEEKSWSCSVQ</sequence>
<dbReference type="AlphaFoldDB" id="A0A1E3J1R1"/>
<dbReference type="EMBL" id="AWGH01000014">
    <property type="protein sequence ID" value="ODN94789.1"/>
    <property type="molecule type" value="Genomic_DNA"/>
</dbReference>
<dbReference type="GeneID" id="30194146"/>
<keyword evidence="3" id="KW-1185">Reference proteome</keyword>
<evidence type="ECO:0000313" key="2">
    <source>
        <dbReference type="EMBL" id="ODN94789.1"/>
    </source>
</evidence>
<protein>
    <submittedName>
        <fullName evidence="2">Uncharacterized protein</fullName>
    </submittedName>
</protein>
<evidence type="ECO:0000256" key="1">
    <source>
        <dbReference type="SAM" id="MobiDB-lite"/>
    </source>
</evidence>
<reference evidence="2 3" key="1">
    <citation type="submission" date="2016-06" db="EMBL/GenBank/DDBJ databases">
        <title>Evolution of pathogenesis and genome organization in the Tremellales.</title>
        <authorList>
            <person name="Cuomo C."/>
            <person name="Litvintseva A."/>
            <person name="Heitman J."/>
            <person name="Chen Y."/>
            <person name="Sun S."/>
            <person name="Springer D."/>
            <person name="Dromer F."/>
            <person name="Young S."/>
            <person name="Zeng Q."/>
            <person name="Chapman S."/>
            <person name="Gujja S."/>
            <person name="Saif S."/>
            <person name="Birren B."/>
        </authorList>
    </citation>
    <scope>NUCLEOTIDE SEQUENCE [LARGE SCALE GENOMIC DNA]</scope>
    <source>
        <strain evidence="2 3">CBS 7118</strain>
    </source>
</reference>
<accession>A0A1E3J1R1</accession>
<gene>
    <name evidence="2" type="ORF">L198_04933</name>
</gene>
<evidence type="ECO:0000313" key="3">
    <source>
        <dbReference type="Proteomes" id="UP000094819"/>
    </source>
</evidence>
<organism evidence="2 3">
    <name type="scientific">Cryptococcus wingfieldii CBS 7118</name>
    <dbReference type="NCBI Taxonomy" id="1295528"/>
    <lineage>
        <taxon>Eukaryota</taxon>
        <taxon>Fungi</taxon>
        <taxon>Dikarya</taxon>
        <taxon>Basidiomycota</taxon>
        <taxon>Agaricomycotina</taxon>
        <taxon>Tremellomycetes</taxon>
        <taxon>Tremellales</taxon>
        <taxon>Cryptococcaceae</taxon>
        <taxon>Cryptococcus</taxon>
    </lineage>
</organism>
<feature type="region of interest" description="Disordered" evidence="1">
    <location>
        <begin position="140"/>
        <end position="166"/>
    </location>
</feature>
<comment type="caution">
    <text evidence="2">The sequence shown here is derived from an EMBL/GenBank/DDBJ whole genome shotgun (WGS) entry which is preliminary data.</text>
</comment>
<dbReference type="RefSeq" id="XP_019031068.1">
    <property type="nucleotide sequence ID" value="XM_019177036.1"/>
</dbReference>
<proteinExistence type="predicted"/>
<name>A0A1E3J1R1_9TREE</name>
<dbReference type="Proteomes" id="UP000094819">
    <property type="component" value="Unassembled WGS sequence"/>
</dbReference>